<evidence type="ECO:0000313" key="4">
    <source>
        <dbReference type="EMBL" id="MTE03611.1"/>
    </source>
</evidence>
<evidence type="ECO:0000256" key="3">
    <source>
        <dbReference type="SAM" id="Phobius"/>
    </source>
</evidence>
<organism evidence="4 5">
    <name type="scientific">Lactobacillus johnsonii</name>
    <dbReference type="NCBI Taxonomy" id="33959"/>
    <lineage>
        <taxon>Bacteria</taxon>
        <taxon>Bacillati</taxon>
        <taxon>Bacillota</taxon>
        <taxon>Bacilli</taxon>
        <taxon>Lactobacillales</taxon>
        <taxon>Lactobacillaceae</taxon>
        <taxon>Lactobacillus</taxon>
    </lineage>
</organism>
<evidence type="ECO:0000256" key="1">
    <source>
        <dbReference type="SAM" id="Coils"/>
    </source>
</evidence>
<protein>
    <submittedName>
        <fullName evidence="4">Uncharacterized protein</fullName>
    </submittedName>
</protein>
<sequence>MQESTLHLALEILNPKKDGVQKLKSKLEDGIHLFEKNEDGKVRLFIYPINGNLVDFLTLTAEDLGIDTVRFSINWIDTNTNRVYPSQLIKKIEQVEAFNGTFELFDTTEVEDYLTGNPKIVEQEEATLVEDGSGGTAPSSANVKEDEAEEGNKEDLPTQESQAQKLLKEYEAKTSSHNKAENQKDGIEDQQQMDEKINPSTENIVDYSQSDDLLADIPDSFEDNSNNMSEPNKLDEDLLNDIPDDFEDEGQYKEVLDGNDDDKEPDDVLSKDEMASYIFDDSDDAETNSATGMVISDNLSVAPSDPLMKAAIESFNKVAVGNELPAFDHETQDLIRPSYVQAVNNIANAKAKAINYIYDVLKETYDREYDEALNNAVANAKKEHDKNVKQIRQNLQTEIDQLQQNIKDDYDKRKREAGQSYLNEFYAKYDKEHLHEIAENVSEQSKSLSTKATTDISVEDNDLYKYINQVKDSIFKHVTENVDIDHFIENYKNTVNFEKNHLVEEVKAIRNENNELKKQVKDLQSALTIQKQTEESRVKAEVAQQVNKATFSFRKQVEDSDKRRQKAEAEVEKEKAKTAEIQNKNQEITQKLSDMAKNLSQIQLADKIKQDTARDLLGNNQAIPQATIQYQQPSVQPSVPQNQEDSKKKLSLTDKVLIGVATLFAGIGIFSSVIMYNTITNTLRTEQTAATNAGTTVTSDSVTSSDDSNSKSFVYTAKDGKKYKVTKDSKNSGHYVDGDGNYHTVLFNNK</sequence>
<gene>
    <name evidence="4" type="ORF">GJU95_07500</name>
</gene>
<reference evidence="4 5" key="1">
    <citation type="submission" date="2019-11" db="EMBL/GenBank/DDBJ databases">
        <title>Gastrointestinal microbiota of Peromyscus leucopus.</title>
        <authorList>
            <person name="Milovic A."/>
            <person name="Bassam K."/>
            <person name="Barbour A.G."/>
        </authorList>
    </citation>
    <scope>NUCLEOTIDE SEQUENCE [LARGE SCALE GENOMIC DNA]</scope>
    <source>
        <strain evidence="4 5">LL8</strain>
    </source>
</reference>
<evidence type="ECO:0000313" key="5">
    <source>
        <dbReference type="Proteomes" id="UP000488295"/>
    </source>
</evidence>
<keyword evidence="3" id="KW-0472">Membrane</keyword>
<evidence type="ECO:0000256" key="2">
    <source>
        <dbReference type="SAM" id="MobiDB-lite"/>
    </source>
</evidence>
<feature type="compositionally biased region" description="Basic and acidic residues" evidence="2">
    <location>
        <begin position="166"/>
        <end position="190"/>
    </location>
</feature>
<dbReference type="AlphaFoldDB" id="A0A9X4XA51"/>
<feature type="region of interest" description="Disordered" evidence="2">
    <location>
        <begin position="128"/>
        <end position="190"/>
    </location>
</feature>
<dbReference type="Proteomes" id="UP000488295">
    <property type="component" value="Unassembled WGS sequence"/>
</dbReference>
<keyword evidence="3" id="KW-1133">Transmembrane helix</keyword>
<feature type="coiled-coil region" evidence="1">
    <location>
        <begin position="381"/>
        <end position="412"/>
    </location>
</feature>
<feature type="transmembrane region" description="Helical" evidence="3">
    <location>
        <begin position="656"/>
        <end position="676"/>
    </location>
</feature>
<feature type="coiled-coil region" evidence="1">
    <location>
        <begin position="499"/>
        <end position="533"/>
    </location>
</feature>
<feature type="coiled-coil region" evidence="1">
    <location>
        <begin position="557"/>
        <end position="591"/>
    </location>
</feature>
<keyword evidence="3" id="KW-0812">Transmembrane</keyword>
<dbReference type="EMBL" id="WKKC01000021">
    <property type="protein sequence ID" value="MTE03611.1"/>
    <property type="molecule type" value="Genomic_DNA"/>
</dbReference>
<name>A0A9X4XA51_LACJH</name>
<keyword evidence="1" id="KW-0175">Coiled coil</keyword>
<dbReference type="RefSeq" id="WP_155692783.1">
    <property type="nucleotide sequence ID" value="NZ_WKKC01000021.1"/>
</dbReference>
<proteinExistence type="predicted"/>
<accession>A0A9X4XA51</accession>
<comment type="caution">
    <text evidence="4">The sequence shown here is derived from an EMBL/GenBank/DDBJ whole genome shotgun (WGS) entry which is preliminary data.</text>
</comment>